<evidence type="ECO:0000313" key="1">
    <source>
        <dbReference type="EMBL" id="BBQ32866.1"/>
    </source>
</evidence>
<dbReference type="EMBL" id="AP021928">
    <property type="protein sequence ID" value="BBQ32866.1"/>
    <property type="molecule type" value="Genomic_DNA"/>
</dbReference>
<protein>
    <submittedName>
        <fullName evidence="1">Uncharacterized protein</fullName>
    </submittedName>
</protein>
<gene>
    <name evidence="1" type="ORF">WP2W18E01_P11130</name>
</gene>
<name>A0A6S4TE46_AERCA</name>
<accession>A0A6S4TE46</accession>
<dbReference type="AlphaFoldDB" id="A0A6S4TE46"/>
<keyword evidence="1" id="KW-0614">Plasmid</keyword>
<organism evidence="1 2">
    <name type="scientific">Aeromonas caviae</name>
    <name type="common">Aeromonas punctata</name>
    <dbReference type="NCBI Taxonomy" id="648"/>
    <lineage>
        <taxon>Bacteria</taxon>
        <taxon>Pseudomonadati</taxon>
        <taxon>Pseudomonadota</taxon>
        <taxon>Gammaproteobacteria</taxon>
        <taxon>Aeromonadales</taxon>
        <taxon>Aeromonadaceae</taxon>
        <taxon>Aeromonas</taxon>
    </lineage>
</organism>
<geneLocation type="plasmid" evidence="1 2">
    <name>pWP2-W18-ESBL-01_1</name>
</geneLocation>
<sequence length="67" mass="7461">MTTQSVDDLSAYCKAHCGLDAKAVADMALVSRRTLYNWWQTRRRTVELIVSGVNTELENKSVSNIGS</sequence>
<evidence type="ECO:0000313" key="2">
    <source>
        <dbReference type="Proteomes" id="UP000515756"/>
    </source>
</evidence>
<reference evidence="1 2" key="1">
    <citation type="submission" date="2019-12" db="EMBL/GenBank/DDBJ databases">
        <title>complete genome sequences of Aeromonas caviae str. WP2-W18-ESBL-01 isolated from wastewater treatment plant effluent.</title>
        <authorList>
            <person name="Sekizuka T."/>
            <person name="Itokawa K."/>
            <person name="Yatsu K."/>
            <person name="Inamine Y."/>
            <person name="Kuroda M."/>
        </authorList>
    </citation>
    <scope>NUCLEOTIDE SEQUENCE [LARGE SCALE GENOMIC DNA]</scope>
    <source>
        <strain evidence="1 2">WP2-W18-ESBL-01</strain>
        <plasmid evidence="1 2">pWP2-W18-ESBL-01_1</plasmid>
    </source>
</reference>
<dbReference type="Proteomes" id="UP000515756">
    <property type="component" value="Plasmid pWP2-W18-ESBL-01_1"/>
</dbReference>
<proteinExistence type="predicted"/>
<dbReference type="RefSeq" id="WP_182936438.1">
    <property type="nucleotide sequence ID" value="NZ_AP021928.1"/>
</dbReference>